<dbReference type="Gene3D" id="3.40.50.1820">
    <property type="entry name" value="alpha/beta hydrolase"/>
    <property type="match status" value="1"/>
</dbReference>
<comment type="caution">
    <text evidence="5">The sequence shown here is derived from an EMBL/GenBank/DDBJ whole genome shotgun (WGS) entry which is preliminary data.</text>
</comment>
<dbReference type="InterPro" id="IPR019826">
    <property type="entry name" value="Carboxylesterase_B_AS"/>
</dbReference>
<evidence type="ECO:0000313" key="5">
    <source>
        <dbReference type="EMBL" id="CAK5266406.1"/>
    </source>
</evidence>
<dbReference type="InterPro" id="IPR029058">
    <property type="entry name" value="AB_hydrolase_fold"/>
</dbReference>
<dbReference type="SUPFAM" id="SSF53474">
    <property type="entry name" value="alpha/beta-Hydrolases"/>
    <property type="match status" value="1"/>
</dbReference>
<dbReference type="PROSITE" id="PS00122">
    <property type="entry name" value="CARBOXYLESTERASE_B_1"/>
    <property type="match status" value="1"/>
</dbReference>
<comment type="similarity">
    <text evidence="1 3">Belongs to the type-B carboxylesterase/lipase family.</text>
</comment>
<keyword evidence="6" id="KW-1185">Reference proteome</keyword>
<protein>
    <recommendedName>
        <fullName evidence="3">Carboxylic ester hydrolase</fullName>
        <ecNumber evidence="3">3.1.1.-</ecNumber>
    </recommendedName>
</protein>
<evidence type="ECO:0000259" key="4">
    <source>
        <dbReference type="Pfam" id="PF00135"/>
    </source>
</evidence>
<evidence type="ECO:0000256" key="2">
    <source>
        <dbReference type="ARBA" id="ARBA00022801"/>
    </source>
</evidence>
<dbReference type="EMBL" id="CAVNYO010000109">
    <property type="protein sequence ID" value="CAK5266406.1"/>
    <property type="molecule type" value="Genomic_DNA"/>
</dbReference>
<dbReference type="InterPro" id="IPR050309">
    <property type="entry name" value="Type-B_Carboxylest/Lipase"/>
</dbReference>
<dbReference type="InterPro" id="IPR002018">
    <property type="entry name" value="CarbesteraseB"/>
</dbReference>
<proteinExistence type="inferred from homology"/>
<dbReference type="AlphaFoldDB" id="A0AAD2GZG0"/>
<evidence type="ECO:0000313" key="6">
    <source>
        <dbReference type="Proteomes" id="UP001295794"/>
    </source>
</evidence>
<gene>
    <name evidence="5" type="ORF">MYCIT1_LOCUS8102</name>
</gene>
<dbReference type="Pfam" id="PF00135">
    <property type="entry name" value="COesterase"/>
    <property type="match status" value="1"/>
</dbReference>
<name>A0AAD2GZG0_9AGAR</name>
<evidence type="ECO:0000256" key="1">
    <source>
        <dbReference type="ARBA" id="ARBA00005964"/>
    </source>
</evidence>
<reference evidence="5" key="1">
    <citation type="submission" date="2023-11" db="EMBL/GenBank/DDBJ databases">
        <authorList>
            <person name="De Vega J J."/>
            <person name="De Vega J J."/>
        </authorList>
    </citation>
    <scope>NUCLEOTIDE SEQUENCE</scope>
</reference>
<feature type="domain" description="Carboxylesterase type B" evidence="4">
    <location>
        <begin position="180"/>
        <end position="646"/>
    </location>
</feature>
<dbReference type="EC" id="3.1.1.-" evidence="3"/>
<organism evidence="5 6">
    <name type="scientific">Mycena citricolor</name>
    <dbReference type="NCBI Taxonomy" id="2018698"/>
    <lineage>
        <taxon>Eukaryota</taxon>
        <taxon>Fungi</taxon>
        <taxon>Dikarya</taxon>
        <taxon>Basidiomycota</taxon>
        <taxon>Agaricomycotina</taxon>
        <taxon>Agaricomycetes</taxon>
        <taxon>Agaricomycetidae</taxon>
        <taxon>Agaricales</taxon>
        <taxon>Marasmiineae</taxon>
        <taxon>Mycenaceae</taxon>
        <taxon>Mycena</taxon>
    </lineage>
</organism>
<dbReference type="Proteomes" id="UP001295794">
    <property type="component" value="Unassembled WGS sequence"/>
</dbReference>
<dbReference type="GO" id="GO:0016787">
    <property type="term" value="F:hydrolase activity"/>
    <property type="evidence" value="ECO:0007669"/>
    <property type="project" value="UniProtKB-KW"/>
</dbReference>
<accession>A0AAD2GZG0</accession>
<keyword evidence="3" id="KW-0732">Signal</keyword>
<dbReference type="PANTHER" id="PTHR11559">
    <property type="entry name" value="CARBOXYLESTERASE"/>
    <property type="match status" value="1"/>
</dbReference>
<sequence>MCEGQAPARTMRQSSLPLLLVSFALAVASAPTSQLVDSDLTLLFQNDLDWRTTSEHDSFILLTPRTHTQASTACAQLNESLTPTNGTFFSSDVPALLSYVAYSQKKSTAQKYWVAGSGSSCTTISPAGLQTTPCSQKLPVLCKNSAPNRILGQTDLSSTWQVNVNAGDLSITGTRDHVSFRFLGIPFANPTQRWTYSSLYTGPSEITALEMGSPCAQNGGTGAEDCLSLNVFTPFIPAKPNHSSTALKPVMFWIHGGAFTGGAAPTSDNDGGSLASRGDVVLVSVNYRLGALGFLALDDGVTNGNYGLADMITALKWVQKYISAFGGDPSRITIFGQSAGAGAVRALLGSPPAFGLFSGAIAQSNLAGFAYAKTYSEYYTIKEEVAAAASAFVSEMGCANATANATLTCLRGVSWQTLQNAPDSPRYLVVDGHYLVRDRLSVDGKGPIAPNVHVMFGWMADDGTDFAGGYPGPGESQLSSVEAIGLPANTSSAILASGQFPTYTSGNATLDVLNVTSRIATDGEFSCLDQATLHSAALHKVFESVWAYQFDRSYMGYEPIPGVCDPPGTAAHPFGDPSLPYFKCHSGELYFVFGNIGQSTPGFPFRDAFDLPFEQLALDSWASFARTHDPNPDPAFLDARSFAGTKNALAQWGSWLPVQSAKPVRILDWPSRSSAWLEQKQCAVLGFPLDYYE</sequence>
<feature type="chain" id="PRO_5041765953" description="Carboxylic ester hydrolase" evidence="3">
    <location>
        <begin position="27"/>
        <end position="693"/>
    </location>
</feature>
<feature type="signal peptide" evidence="3">
    <location>
        <begin position="1"/>
        <end position="26"/>
    </location>
</feature>
<evidence type="ECO:0000256" key="3">
    <source>
        <dbReference type="RuleBase" id="RU361235"/>
    </source>
</evidence>
<keyword evidence="2 3" id="KW-0378">Hydrolase</keyword>